<name>A0A0M6XVK3_9HYPH</name>
<dbReference type="EMBL" id="CXST01000001">
    <property type="protein sequence ID" value="CTQ41864.1"/>
    <property type="molecule type" value="Genomic_DNA"/>
</dbReference>
<dbReference type="OrthoDB" id="3819922at2"/>
<keyword evidence="2" id="KW-1185">Reference proteome</keyword>
<dbReference type="Pfam" id="PF13671">
    <property type="entry name" value="AAA_33"/>
    <property type="match status" value="1"/>
</dbReference>
<dbReference type="AlphaFoldDB" id="A0A0M6XVK3"/>
<dbReference type="Proteomes" id="UP000048926">
    <property type="component" value="Unassembled WGS sequence"/>
</dbReference>
<accession>A0A0M6XVK3</accession>
<organism evidence="1 2">
    <name type="scientific">Roseibium aggregatum</name>
    <dbReference type="NCBI Taxonomy" id="187304"/>
    <lineage>
        <taxon>Bacteria</taxon>
        <taxon>Pseudomonadati</taxon>
        <taxon>Pseudomonadota</taxon>
        <taxon>Alphaproteobacteria</taxon>
        <taxon>Hyphomicrobiales</taxon>
        <taxon>Stappiaceae</taxon>
        <taxon>Roseibium</taxon>
    </lineage>
</organism>
<dbReference type="PANTHER" id="PTHR37807">
    <property type="entry name" value="OS07G0160300 PROTEIN"/>
    <property type="match status" value="1"/>
</dbReference>
<dbReference type="STRING" id="187304.B0E33_00245"/>
<evidence type="ECO:0000313" key="2">
    <source>
        <dbReference type="Proteomes" id="UP000048926"/>
    </source>
</evidence>
<evidence type="ECO:0000313" key="1">
    <source>
        <dbReference type="EMBL" id="CTQ41864.1"/>
    </source>
</evidence>
<dbReference type="InterPro" id="IPR027417">
    <property type="entry name" value="P-loop_NTPase"/>
</dbReference>
<protein>
    <recommendedName>
        <fullName evidence="3">Kinase</fullName>
    </recommendedName>
</protein>
<gene>
    <name evidence="1" type="ORF">LAL4801_00284</name>
</gene>
<dbReference type="RefSeq" id="WP_055653724.1">
    <property type="nucleotide sequence ID" value="NZ_CXST01000001.1"/>
</dbReference>
<proteinExistence type="predicted"/>
<dbReference type="SUPFAM" id="SSF52540">
    <property type="entry name" value="P-loop containing nucleoside triphosphate hydrolases"/>
    <property type="match status" value="1"/>
</dbReference>
<dbReference type="PANTHER" id="PTHR37807:SF3">
    <property type="entry name" value="OS07G0160300 PROTEIN"/>
    <property type="match status" value="1"/>
</dbReference>
<reference evidence="2" key="1">
    <citation type="submission" date="2015-07" db="EMBL/GenBank/DDBJ databases">
        <authorList>
            <person name="Rodrigo-Torres Lidia"/>
            <person name="Arahal R.David."/>
        </authorList>
    </citation>
    <scope>NUCLEOTIDE SEQUENCE [LARGE SCALE GENOMIC DNA]</scope>
    <source>
        <strain evidence="2">CECT 4801</strain>
    </source>
</reference>
<dbReference type="Gene3D" id="3.40.50.300">
    <property type="entry name" value="P-loop containing nucleotide triphosphate hydrolases"/>
    <property type="match status" value="1"/>
</dbReference>
<sequence length="173" mass="18781">MPFLIALSGLPGVGKSTIAKDLSGRLPAFLLRVDAVEAALKRSVFNIHPAEDAGYLALAAIAAGNLELGHNVVADTVNPVAESRQLWRETAQSTGATLLNVEIVCSDEREHRKRVESRETEIDGLTLPRWPEVRSHEYEPWTEPCLQLDSSSLSVGQSVDTITKALTALRQNG</sequence>
<evidence type="ECO:0008006" key="3">
    <source>
        <dbReference type="Google" id="ProtNLM"/>
    </source>
</evidence>